<dbReference type="InterPro" id="IPR012093">
    <property type="entry name" value="Pirin"/>
</dbReference>
<dbReference type="STRING" id="558151.ACM46_09685"/>
<sequence>MDRKDFLKKGLLGTGMFVASASLGNTMKNEIDEIEPLEPIGYNHLPNPESKIKDNSVIHRADSRGKADHGWLLSQHTFSFANYHNPERMHFGVLRVLNDDKVEGGRGFGTHPHDNMEIISIPLEGDLEHKDSMGNTAVIKSGDIQVMSAGTGVMHSEFNKNSDLSVKFLQIWVYPNKRNVTPRYDQVTLDKTKSRNKFQQILSPNAHDEGVWIHQDAWFHLGNFEKGEESSYQIHKEGNGVYAFILKGSAEIEGQALQERDGFGVWDIRNLNIKTTEENTEILLMEVPMTL</sequence>
<dbReference type="InterPro" id="IPR041602">
    <property type="entry name" value="Quercetinase_C"/>
</dbReference>
<dbReference type="PANTHER" id="PTHR43212:SF3">
    <property type="entry name" value="QUERCETIN 2,3-DIOXYGENASE"/>
    <property type="match status" value="1"/>
</dbReference>
<dbReference type="CDD" id="cd02910">
    <property type="entry name" value="cupin_Yhhw_N"/>
    <property type="match status" value="1"/>
</dbReference>
<protein>
    <submittedName>
        <fullName evidence="5">Pirin</fullName>
    </submittedName>
</protein>
<dbReference type="SUPFAM" id="SSF51182">
    <property type="entry name" value="RmlC-like cupins"/>
    <property type="match status" value="1"/>
</dbReference>
<dbReference type="OrthoDB" id="321327at2"/>
<comment type="similarity">
    <text evidence="1 2">Belongs to the pirin family.</text>
</comment>
<evidence type="ECO:0000256" key="1">
    <source>
        <dbReference type="ARBA" id="ARBA00008416"/>
    </source>
</evidence>
<dbReference type="PATRIC" id="fig|558151.6.peg.2034"/>
<evidence type="ECO:0000313" key="5">
    <source>
        <dbReference type="EMBL" id="KMQ64525.1"/>
    </source>
</evidence>
<comment type="caution">
    <text evidence="5">The sequence shown here is derived from an EMBL/GenBank/DDBJ whole genome shotgun (WGS) entry which is preliminary data.</text>
</comment>
<dbReference type="Gene3D" id="2.60.120.10">
    <property type="entry name" value="Jelly Rolls"/>
    <property type="match status" value="2"/>
</dbReference>
<gene>
    <name evidence="5" type="ORF">ACM46_09685</name>
</gene>
<dbReference type="PANTHER" id="PTHR43212">
    <property type="entry name" value="QUERCETIN 2,3-DIOXYGENASE"/>
    <property type="match status" value="1"/>
</dbReference>
<name>A0A0J7L607_9FLAO</name>
<dbReference type="EMBL" id="LFND01000003">
    <property type="protein sequence ID" value="KMQ64525.1"/>
    <property type="molecule type" value="Genomic_DNA"/>
</dbReference>
<dbReference type="RefSeq" id="WP_048506446.1">
    <property type="nucleotide sequence ID" value="NZ_LFND01000003.1"/>
</dbReference>
<dbReference type="Pfam" id="PF02678">
    <property type="entry name" value="Pirin"/>
    <property type="match status" value="1"/>
</dbReference>
<dbReference type="Proteomes" id="UP000036261">
    <property type="component" value="Unassembled WGS sequence"/>
</dbReference>
<dbReference type="AlphaFoldDB" id="A0A0J7L607"/>
<accession>A0A0J7L607</accession>
<feature type="domain" description="Quercetin 2,3-dioxygenase C-terminal cupin" evidence="4">
    <location>
        <begin position="201"/>
        <end position="287"/>
    </location>
</feature>
<proteinExistence type="inferred from homology"/>
<dbReference type="InterPro" id="IPR014710">
    <property type="entry name" value="RmlC-like_jellyroll"/>
</dbReference>
<feature type="domain" description="Pirin N-terminal" evidence="3">
    <location>
        <begin position="64"/>
        <end position="173"/>
    </location>
</feature>
<evidence type="ECO:0000313" key="6">
    <source>
        <dbReference type="Proteomes" id="UP000036261"/>
    </source>
</evidence>
<evidence type="ECO:0000256" key="2">
    <source>
        <dbReference type="RuleBase" id="RU003457"/>
    </source>
</evidence>
<dbReference type="InterPro" id="IPR003829">
    <property type="entry name" value="Pirin_N_dom"/>
</dbReference>
<reference evidence="5 6" key="1">
    <citation type="journal article" date="2013" name="Int. J. Syst. Evol. Microbiol.">
        <title>Chryseobacterium angstadtii sp. nov., isolated from a newt tank.</title>
        <authorList>
            <person name="Kirk K.E."/>
            <person name="Hoffman J.A."/>
            <person name="Smith K.A."/>
            <person name="Strahan B.L."/>
            <person name="Failor K.C."/>
            <person name="Krebs J.E."/>
            <person name="Gale A.N."/>
            <person name="Do T.D."/>
            <person name="Sontag T.C."/>
            <person name="Batties A.M."/>
            <person name="Mistiszyn K."/>
            <person name="Newman J.D."/>
        </authorList>
    </citation>
    <scope>NUCLEOTIDE SEQUENCE [LARGE SCALE GENOMIC DNA]</scope>
    <source>
        <strain evidence="5 6">KM</strain>
    </source>
</reference>
<evidence type="ECO:0000259" key="4">
    <source>
        <dbReference type="Pfam" id="PF17954"/>
    </source>
</evidence>
<dbReference type="InterPro" id="IPR011051">
    <property type="entry name" value="RmlC_Cupin_sf"/>
</dbReference>
<keyword evidence="6" id="KW-1185">Reference proteome</keyword>
<dbReference type="Pfam" id="PF17954">
    <property type="entry name" value="Pirin_C_2"/>
    <property type="match status" value="1"/>
</dbReference>
<evidence type="ECO:0000259" key="3">
    <source>
        <dbReference type="Pfam" id="PF02678"/>
    </source>
</evidence>
<organism evidence="5 6">
    <name type="scientific">Chryseobacterium angstadtii</name>
    <dbReference type="NCBI Taxonomy" id="558151"/>
    <lineage>
        <taxon>Bacteria</taxon>
        <taxon>Pseudomonadati</taxon>
        <taxon>Bacteroidota</taxon>
        <taxon>Flavobacteriia</taxon>
        <taxon>Flavobacteriales</taxon>
        <taxon>Weeksellaceae</taxon>
        <taxon>Chryseobacterium group</taxon>
        <taxon>Chryseobacterium</taxon>
    </lineage>
</organism>